<organism evidence="3 4">
    <name type="scientific">Ellagibacter isourolithinifaciens</name>
    <dbReference type="NCBI Taxonomy" id="2137581"/>
    <lineage>
        <taxon>Bacteria</taxon>
        <taxon>Bacillati</taxon>
        <taxon>Actinomycetota</taxon>
        <taxon>Coriobacteriia</taxon>
        <taxon>Eggerthellales</taxon>
        <taxon>Eggerthellaceae</taxon>
        <taxon>Ellagibacter</taxon>
    </lineage>
</organism>
<dbReference type="Gene3D" id="3.40.50.1980">
    <property type="entry name" value="Nitrogenase molybdenum iron protein domain"/>
    <property type="match status" value="2"/>
</dbReference>
<dbReference type="PROSITE" id="PS50983">
    <property type="entry name" value="FE_B12_PBP"/>
    <property type="match status" value="1"/>
</dbReference>
<evidence type="ECO:0000313" key="4">
    <source>
        <dbReference type="Proteomes" id="UP000468668"/>
    </source>
</evidence>
<evidence type="ECO:0000256" key="1">
    <source>
        <dbReference type="ARBA" id="ARBA00008814"/>
    </source>
</evidence>
<sequence>MSRRRFVELLIAAGVVSTGTIALGGCSSDGAASSSSAASSSTAQSASNIVIDAKGNEFTIPESIERIAITCNGGTTHEVAIFGGADKIVAQPSMKKFPQLLKMYPQFNDVINAGSFDDLNIETLIAQEPDIALVGISSDKGNAQIADVGIPTYVMLIGWAAIDTLKQEFLNVGQILNNKEQAEKLVEHWDTTLEDLGKKIANVPDAERKSVYYISNATITKANTGDWGRTWIDGVGADFAVPETDLNGEVTVEKVLEWDPDVIIVQGGSDLNDLYTSEQIKDLKAIKNKQVFSIPIGGFWWDRPSPEATLGFLWLAKTVYPDYTEDIDLEKETKSFFSEFYSYELSSEEYQSFF</sequence>
<accession>A0A6N6NQF7</accession>
<dbReference type="PANTHER" id="PTHR30535">
    <property type="entry name" value="VITAMIN B12-BINDING PROTEIN"/>
    <property type="match status" value="1"/>
</dbReference>
<dbReference type="Gene3D" id="1.20.58.2180">
    <property type="match status" value="1"/>
</dbReference>
<dbReference type="SUPFAM" id="SSF53807">
    <property type="entry name" value="Helical backbone' metal receptor"/>
    <property type="match status" value="1"/>
</dbReference>
<dbReference type="EMBL" id="WAJR01000004">
    <property type="protein sequence ID" value="KAB1641834.1"/>
    <property type="molecule type" value="Genomic_DNA"/>
</dbReference>
<name>A0A6N6NQF7_9ACTN</name>
<comment type="similarity">
    <text evidence="1">Belongs to the bacterial solute-binding protein 8 family.</text>
</comment>
<dbReference type="Pfam" id="PF01497">
    <property type="entry name" value="Peripla_BP_2"/>
    <property type="match status" value="1"/>
</dbReference>
<protein>
    <submittedName>
        <fullName evidence="3">ABC transporter substrate-binding protein</fullName>
    </submittedName>
</protein>
<reference evidence="3 4" key="1">
    <citation type="submission" date="2019-09" db="EMBL/GenBank/DDBJ databases">
        <title>Whole genome shotgun sequencing (WGS) of Ellagibacter isourolithinifaciens DSM 104140(T) and Adlercreutzia muris DSM 29508(T).</title>
        <authorList>
            <person name="Stoll D.A."/>
            <person name="Danylec N."/>
            <person name="Huch M."/>
        </authorList>
    </citation>
    <scope>NUCLEOTIDE SEQUENCE [LARGE SCALE GENOMIC DNA]</scope>
    <source>
        <strain evidence="3 4">DSM 104140</strain>
    </source>
</reference>
<dbReference type="PANTHER" id="PTHR30535:SF34">
    <property type="entry name" value="MOLYBDATE-BINDING PROTEIN MOLA"/>
    <property type="match status" value="1"/>
</dbReference>
<proteinExistence type="inferred from homology"/>
<dbReference type="InterPro" id="IPR050902">
    <property type="entry name" value="ABC_Transporter_SBP"/>
</dbReference>
<keyword evidence="4" id="KW-1185">Reference proteome</keyword>
<dbReference type="InterPro" id="IPR002491">
    <property type="entry name" value="ABC_transptr_periplasmic_BD"/>
</dbReference>
<evidence type="ECO:0000313" key="3">
    <source>
        <dbReference type="EMBL" id="KAB1641834.1"/>
    </source>
</evidence>
<dbReference type="Proteomes" id="UP000468668">
    <property type="component" value="Unassembled WGS sequence"/>
</dbReference>
<gene>
    <name evidence="3" type="ORF">F8C90_03060</name>
</gene>
<dbReference type="OrthoDB" id="9775594at2"/>
<evidence type="ECO:0000259" key="2">
    <source>
        <dbReference type="PROSITE" id="PS50983"/>
    </source>
</evidence>
<comment type="caution">
    <text evidence="3">The sequence shown here is derived from an EMBL/GenBank/DDBJ whole genome shotgun (WGS) entry which is preliminary data.</text>
</comment>
<dbReference type="PROSITE" id="PS51257">
    <property type="entry name" value="PROKAR_LIPOPROTEIN"/>
    <property type="match status" value="1"/>
</dbReference>
<dbReference type="AlphaFoldDB" id="A0A6N6NQF7"/>
<feature type="domain" description="Fe/B12 periplasmic-binding" evidence="2">
    <location>
        <begin position="67"/>
        <end position="323"/>
    </location>
</feature>